<gene>
    <name evidence="2" type="ORF">PM001_LOCUS2657</name>
</gene>
<reference evidence="2" key="1">
    <citation type="submission" date="2024-01" db="EMBL/GenBank/DDBJ databases">
        <authorList>
            <person name="Webb A."/>
        </authorList>
    </citation>
    <scope>NUCLEOTIDE SEQUENCE</scope>
    <source>
        <strain evidence="2">Pm1</strain>
    </source>
</reference>
<dbReference type="AlphaFoldDB" id="A0AAV1T7W5"/>
<feature type="region of interest" description="Disordered" evidence="1">
    <location>
        <begin position="83"/>
        <end position="108"/>
    </location>
</feature>
<sequence>MRCAAEAARKVVARMRADEENTFQASAAVDPSPDVAIQQQAVPVATSLRGKSLPATDTSDASAADVATRNVDDSKIELVYSGNSDALSDSKAAPPASETPGVDVKETG</sequence>
<dbReference type="Proteomes" id="UP001162060">
    <property type="component" value="Unassembled WGS sequence"/>
</dbReference>
<evidence type="ECO:0000313" key="2">
    <source>
        <dbReference type="EMBL" id="CAK7903183.1"/>
    </source>
</evidence>
<evidence type="ECO:0000313" key="3">
    <source>
        <dbReference type="Proteomes" id="UP001162060"/>
    </source>
</evidence>
<accession>A0AAV1T7W5</accession>
<comment type="caution">
    <text evidence="2">The sequence shown here is derived from an EMBL/GenBank/DDBJ whole genome shotgun (WGS) entry which is preliminary data.</text>
</comment>
<feature type="region of interest" description="Disordered" evidence="1">
    <location>
        <begin position="48"/>
        <end position="67"/>
    </location>
</feature>
<name>A0AAV1T7W5_9STRA</name>
<evidence type="ECO:0000256" key="1">
    <source>
        <dbReference type="SAM" id="MobiDB-lite"/>
    </source>
</evidence>
<dbReference type="EMBL" id="CAKLBY020000025">
    <property type="protein sequence ID" value="CAK7903183.1"/>
    <property type="molecule type" value="Genomic_DNA"/>
</dbReference>
<proteinExistence type="predicted"/>
<organism evidence="2 3">
    <name type="scientific">Peronospora matthiolae</name>
    <dbReference type="NCBI Taxonomy" id="2874970"/>
    <lineage>
        <taxon>Eukaryota</taxon>
        <taxon>Sar</taxon>
        <taxon>Stramenopiles</taxon>
        <taxon>Oomycota</taxon>
        <taxon>Peronosporomycetes</taxon>
        <taxon>Peronosporales</taxon>
        <taxon>Peronosporaceae</taxon>
        <taxon>Peronospora</taxon>
    </lineage>
</organism>
<feature type="compositionally biased region" description="Low complexity" evidence="1">
    <location>
        <begin position="55"/>
        <end position="67"/>
    </location>
</feature>
<protein>
    <submittedName>
        <fullName evidence="2">Uncharacterized protein</fullName>
    </submittedName>
</protein>